<feature type="compositionally biased region" description="Acidic residues" evidence="1">
    <location>
        <begin position="81"/>
        <end position="102"/>
    </location>
</feature>
<feature type="region of interest" description="Disordered" evidence="1">
    <location>
        <begin position="1"/>
        <end position="33"/>
    </location>
</feature>
<evidence type="ECO:0000313" key="2">
    <source>
        <dbReference type="EMBL" id="KAJ7354682.1"/>
    </source>
</evidence>
<reference evidence="2" key="1">
    <citation type="submission" date="2023-03" db="EMBL/GenBank/DDBJ databases">
        <title>Massive genome expansion in bonnet fungi (Mycena s.s.) driven by repeated elements and novel gene families across ecological guilds.</title>
        <authorList>
            <consortium name="Lawrence Berkeley National Laboratory"/>
            <person name="Harder C.B."/>
            <person name="Miyauchi S."/>
            <person name="Viragh M."/>
            <person name="Kuo A."/>
            <person name="Thoen E."/>
            <person name="Andreopoulos B."/>
            <person name="Lu D."/>
            <person name="Skrede I."/>
            <person name="Drula E."/>
            <person name="Henrissat B."/>
            <person name="Morin E."/>
            <person name="Kohler A."/>
            <person name="Barry K."/>
            <person name="LaButti K."/>
            <person name="Morin E."/>
            <person name="Salamov A."/>
            <person name="Lipzen A."/>
            <person name="Mereny Z."/>
            <person name="Hegedus B."/>
            <person name="Baldrian P."/>
            <person name="Stursova M."/>
            <person name="Weitz H."/>
            <person name="Taylor A."/>
            <person name="Grigoriev I.V."/>
            <person name="Nagy L.G."/>
            <person name="Martin F."/>
            <person name="Kauserud H."/>
        </authorList>
    </citation>
    <scope>NUCLEOTIDE SEQUENCE</scope>
    <source>
        <strain evidence="2">CBHHK002</strain>
    </source>
</reference>
<comment type="caution">
    <text evidence="2">The sequence shown here is derived from an EMBL/GenBank/DDBJ whole genome shotgun (WGS) entry which is preliminary data.</text>
</comment>
<feature type="region of interest" description="Disordered" evidence="1">
    <location>
        <begin position="45"/>
        <end position="117"/>
    </location>
</feature>
<name>A0AAD7ACS1_9AGAR</name>
<accession>A0AAD7ACS1</accession>
<organism evidence="2 3">
    <name type="scientific">Mycena albidolilacea</name>
    <dbReference type="NCBI Taxonomy" id="1033008"/>
    <lineage>
        <taxon>Eukaryota</taxon>
        <taxon>Fungi</taxon>
        <taxon>Dikarya</taxon>
        <taxon>Basidiomycota</taxon>
        <taxon>Agaricomycotina</taxon>
        <taxon>Agaricomycetes</taxon>
        <taxon>Agaricomycetidae</taxon>
        <taxon>Agaricales</taxon>
        <taxon>Marasmiineae</taxon>
        <taxon>Mycenaceae</taxon>
        <taxon>Mycena</taxon>
    </lineage>
</organism>
<keyword evidence="3" id="KW-1185">Reference proteome</keyword>
<sequence length="117" mass="12561">MSRNWKMPASKVRHRRNTPFRDSTVGGSFPHQYKAPKNLTVRLATNLNSGSSDPPDDDEVFATTAEFTDPDSINGGVLAGTEDDVEDYDSESADDSDTDSAADADSWVSEDGGLFGG</sequence>
<evidence type="ECO:0000313" key="3">
    <source>
        <dbReference type="Proteomes" id="UP001218218"/>
    </source>
</evidence>
<gene>
    <name evidence="2" type="ORF">DFH08DRAFT_956065</name>
</gene>
<dbReference type="Proteomes" id="UP001218218">
    <property type="component" value="Unassembled WGS sequence"/>
</dbReference>
<evidence type="ECO:0000256" key="1">
    <source>
        <dbReference type="SAM" id="MobiDB-lite"/>
    </source>
</evidence>
<dbReference type="EMBL" id="JARIHO010000010">
    <property type="protein sequence ID" value="KAJ7354682.1"/>
    <property type="molecule type" value="Genomic_DNA"/>
</dbReference>
<protein>
    <submittedName>
        <fullName evidence="2">Uncharacterized protein</fullName>
    </submittedName>
</protein>
<dbReference type="AlphaFoldDB" id="A0AAD7ACS1"/>
<proteinExistence type="predicted"/>